<dbReference type="Proteomes" id="UP000325081">
    <property type="component" value="Unassembled WGS sequence"/>
</dbReference>
<comment type="caution">
    <text evidence="1">The sequence shown here is derived from an EMBL/GenBank/DDBJ whole genome shotgun (WGS) entry which is preliminary data.</text>
</comment>
<keyword evidence="1" id="KW-0413">Isomerase</keyword>
<dbReference type="AlphaFoldDB" id="A0A5A7PSQ4"/>
<name>A0A5A7PSQ4_STRAF</name>
<dbReference type="GO" id="GO:0016853">
    <property type="term" value="F:isomerase activity"/>
    <property type="evidence" value="ECO:0007669"/>
    <property type="project" value="UniProtKB-KW"/>
</dbReference>
<reference evidence="2" key="1">
    <citation type="journal article" date="2019" name="Curr. Biol.">
        <title>Genome Sequence of Striga asiatica Provides Insight into the Evolution of Plant Parasitism.</title>
        <authorList>
            <person name="Yoshida S."/>
            <person name="Kim S."/>
            <person name="Wafula E.K."/>
            <person name="Tanskanen J."/>
            <person name="Kim Y.M."/>
            <person name="Honaas L."/>
            <person name="Yang Z."/>
            <person name="Spallek T."/>
            <person name="Conn C.E."/>
            <person name="Ichihashi Y."/>
            <person name="Cheong K."/>
            <person name="Cui S."/>
            <person name="Der J.P."/>
            <person name="Gundlach H."/>
            <person name="Jiao Y."/>
            <person name="Hori C."/>
            <person name="Ishida J.K."/>
            <person name="Kasahara H."/>
            <person name="Kiba T."/>
            <person name="Kim M.S."/>
            <person name="Koo N."/>
            <person name="Laohavisit A."/>
            <person name="Lee Y.H."/>
            <person name="Lumba S."/>
            <person name="McCourt P."/>
            <person name="Mortimer J.C."/>
            <person name="Mutuku J.M."/>
            <person name="Nomura T."/>
            <person name="Sasaki-Sekimoto Y."/>
            <person name="Seto Y."/>
            <person name="Wang Y."/>
            <person name="Wakatake T."/>
            <person name="Sakakibara H."/>
            <person name="Demura T."/>
            <person name="Yamaguchi S."/>
            <person name="Yoneyama K."/>
            <person name="Manabe R.I."/>
            <person name="Nelson D.C."/>
            <person name="Schulman A.H."/>
            <person name="Timko M.P."/>
            <person name="dePamphilis C.W."/>
            <person name="Choi D."/>
            <person name="Shirasu K."/>
        </authorList>
    </citation>
    <scope>NUCLEOTIDE SEQUENCE [LARGE SCALE GENOMIC DNA]</scope>
    <source>
        <strain evidence="2">cv. UVA1</strain>
    </source>
</reference>
<evidence type="ECO:0000313" key="1">
    <source>
        <dbReference type="EMBL" id="GER35839.1"/>
    </source>
</evidence>
<gene>
    <name evidence="1" type="ORF">STAS_12144</name>
</gene>
<proteinExistence type="predicted"/>
<dbReference type="EMBL" id="BKCP01005028">
    <property type="protein sequence ID" value="GER35839.1"/>
    <property type="molecule type" value="Genomic_DNA"/>
</dbReference>
<accession>A0A5A7PSQ4</accession>
<keyword evidence="2" id="KW-1185">Reference proteome</keyword>
<organism evidence="1 2">
    <name type="scientific">Striga asiatica</name>
    <name type="common">Asiatic witchweed</name>
    <name type="synonym">Buchnera asiatica</name>
    <dbReference type="NCBI Taxonomy" id="4170"/>
    <lineage>
        <taxon>Eukaryota</taxon>
        <taxon>Viridiplantae</taxon>
        <taxon>Streptophyta</taxon>
        <taxon>Embryophyta</taxon>
        <taxon>Tracheophyta</taxon>
        <taxon>Spermatophyta</taxon>
        <taxon>Magnoliopsida</taxon>
        <taxon>eudicotyledons</taxon>
        <taxon>Gunneridae</taxon>
        <taxon>Pentapetalae</taxon>
        <taxon>asterids</taxon>
        <taxon>lamiids</taxon>
        <taxon>Lamiales</taxon>
        <taxon>Orobanchaceae</taxon>
        <taxon>Buchnereae</taxon>
        <taxon>Striga</taxon>
    </lineage>
</organism>
<protein>
    <submittedName>
        <fullName evidence="1">N-(5'-phosphoribosyl)anthranilate isomerase</fullName>
    </submittedName>
</protein>
<evidence type="ECO:0000313" key="2">
    <source>
        <dbReference type="Proteomes" id="UP000325081"/>
    </source>
</evidence>
<sequence length="192" mass="21764">THTYIYTHITHSDHGYSSTTGYLPTTITTPTSQLIVVHQKLHTEIHTFGTHTHAPQQTPNPYTDSYPATHPPPTRALRIKSFSTPAPTKPCRLWWSSSGWTPSGFAKFGFYPPDTVDMDVGVLRRPKMNHRRVSSAEPLFAKSGFDSVTNLTTAADGERLRHIPAWRQPRTPIIQTPRVYAEKTSDLVWWRC</sequence>
<feature type="non-terminal residue" evidence="1">
    <location>
        <position position="1"/>
    </location>
</feature>